<dbReference type="PANTHER" id="PTHR44086">
    <property type="entry name" value="THIOSULFATE SULFURTRANSFERASE RDL2, MITOCHONDRIAL-RELATED"/>
    <property type="match status" value="1"/>
</dbReference>
<dbReference type="InterPro" id="IPR036873">
    <property type="entry name" value="Rhodanese-like_dom_sf"/>
</dbReference>
<dbReference type="InterPro" id="IPR001307">
    <property type="entry name" value="Thiosulphate_STrfase_CS"/>
</dbReference>
<name>A0ABZ2RHW2_ECTME</name>
<dbReference type="EMBL" id="CP148074">
    <property type="protein sequence ID" value="WXL26609.1"/>
    <property type="molecule type" value="Genomic_DNA"/>
</dbReference>
<dbReference type="CDD" id="cd00158">
    <property type="entry name" value="RHOD"/>
    <property type="match status" value="1"/>
</dbReference>
<dbReference type="SUPFAM" id="SSF52821">
    <property type="entry name" value="Rhodanese/Cell cycle control phosphatase"/>
    <property type="match status" value="1"/>
</dbReference>
<dbReference type="Proteomes" id="UP001476583">
    <property type="component" value="Chromosome"/>
</dbReference>
<evidence type="ECO:0000259" key="1">
    <source>
        <dbReference type="PROSITE" id="PS50206"/>
    </source>
</evidence>
<evidence type="ECO:0000313" key="3">
    <source>
        <dbReference type="Proteomes" id="UP001476583"/>
    </source>
</evidence>
<dbReference type="Gene3D" id="3.40.250.10">
    <property type="entry name" value="Rhodanese-like domain"/>
    <property type="match status" value="1"/>
</dbReference>
<keyword evidence="3" id="KW-1185">Reference proteome</keyword>
<feature type="domain" description="Rhodanese" evidence="1">
    <location>
        <begin position="27"/>
        <end position="119"/>
    </location>
</feature>
<dbReference type="Pfam" id="PF00581">
    <property type="entry name" value="Rhodanese"/>
    <property type="match status" value="1"/>
</dbReference>
<organism evidence="2 3">
    <name type="scientific">Ectopseudomonas mendocina</name>
    <name type="common">Pseudomonas mendocina</name>
    <dbReference type="NCBI Taxonomy" id="300"/>
    <lineage>
        <taxon>Bacteria</taxon>
        <taxon>Pseudomonadati</taxon>
        <taxon>Pseudomonadota</taxon>
        <taxon>Gammaproteobacteria</taxon>
        <taxon>Pseudomonadales</taxon>
        <taxon>Pseudomonadaceae</taxon>
        <taxon>Ectopseudomonas</taxon>
    </lineage>
</organism>
<evidence type="ECO:0000313" key="2">
    <source>
        <dbReference type="EMBL" id="WXL26609.1"/>
    </source>
</evidence>
<proteinExistence type="predicted"/>
<dbReference type="InterPro" id="IPR001763">
    <property type="entry name" value="Rhodanese-like_dom"/>
</dbReference>
<gene>
    <name evidence="2" type="ORF">WG219_03785</name>
</gene>
<sequence length="126" mass="13684">MKTAHDLVAAAKKRIHEIDLQEADAAIKAADVVIDVREADEFHAGHIPGAINIPRGLLEFKLSNEPELAQRDQKLVLYCKNSGRAALAACSLKEMGYLHVLSIQGGFEAWSAADKAIDTPHLPAFD</sequence>
<protein>
    <submittedName>
        <fullName evidence="2">Rhodanese-like domain-containing protein</fullName>
    </submittedName>
</protein>
<dbReference type="PANTHER" id="PTHR44086:SF10">
    <property type="entry name" value="THIOSULFATE SULFURTRANSFERASE_RHODANESE-LIKE DOMAIN-CONTAINING PROTEIN 3"/>
    <property type="match status" value="1"/>
</dbReference>
<accession>A0ABZ2RHW2</accession>
<dbReference type="PROSITE" id="PS00380">
    <property type="entry name" value="RHODANESE_1"/>
    <property type="match status" value="1"/>
</dbReference>
<dbReference type="PROSITE" id="PS50206">
    <property type="entry name" value="RHODANESE_3"/>
    <property type="match status" value="1"/>
</dbReference>
<reference evidence="2 3" key="1">
    <citation type="submission" date="2024-03" db="EMBL/GenBank/DDBJ databases">
        <title>Complete genome of BD2.</title>
        <authorList>
            <person name="Cao G."/>
        </authorList>
    </citation>
    <scope>NUCLEOTIDE SEQUENCE [LARGE SCALE GENOMIC DNA]</scope>
    <source>
        <strain evidence="2 3">BD2</strain>
    </source>
</reference>
<dbReference type="SMART" id="SM00450">
    <property type="entry name" value="RHOD"/>
    <property type="match status" value="1"/>
</dbReference>